<reference evidence="1" key="1">
    <citation type="submission" date="2023-11" db="EMBL/GenBank/DDBJ databases">
        <authorList>
            <person name="Poullet M."/>
        </authorList>
    </citation>
    <scope>NUCLEOTIDE SEQUENCE</scope>
    <source>
        <strain evidence="1">E1834</strain>
    </source>
</reference>
<name>A0ACB0Y0X9_MELEN</name>
<comment type="caution">
    <text evidence="1">The sequence shown here is derived from an EMBL/GenBank/DDBJ whole genome shotgun (WGS) entry which is preliminary data.</text>
</comment>
<dbReference type="Proteomes" id="UP001497535">
    <property type="component" value="Unassembled WGS sequence"/>
</dbReference>
<dbReference type="EMBL" id="CAVMJV010000004">
    <property type="protein sequence ID" value="CAK5025960.1"/>
    <property type="molecule type" value="Genomic_DNA"/>
</dbReference>
<sequence>MSIKIIFLLCFLRKIFCVFCSENSLFFLQHLKKYFSLKKFFISLTHPKREEQKIYREHFFQ</sequence>
<organism evidence="1 2">
    <name type="scientific">Meloidogyne enterolobii</name>
    <name type="common">Root-knot nematode worm</name>
    <name type="synonym">Meloidogyne mayaguensis</name>
    <dbReference type="NCBI Taxonomy" id="390850"/>
    <lineage>
        <taxon>Eukaryota</taxon>
        <taxon>Metazoa</taxon>
        <taxon>Ecdysozoa</taxon>
        <taxon>Nematoda</taxon>
        <taxon>Chromadorea</taxon>
        <taxon>Rhabditida</taxon>
        <taxon>Tylenchina</taxon>
        <taxon>Tylenchomorpha</taxon>
        <taxon>Tylenchoidea</taxon>
        <taxon>Meloidogynidae</taxon>
        <taxon>Meloidogyninae</taxon>
        <taxon>Meloidogyne</taxon>
    </lineage>
</organism>
<evidence type="ECO:0000313" key="2">
    <source>
        <dbReference type="Proteomes" id="UP001497535"/>
    </source>
</evidence>
<evidence type="ECO:0000313" key="1">
    <source>
        <dbReference type="EMBL" id="CAK5025960.1"/>
    </source>
</evidence>
<gene>
    <name evidence="1" type="ORF">MENTE1834_LOCUS5939</name>
</gene>
<protein>
    <submittedName>
        <fullName evidence="1">Uncharacterized protein</fullName>
    </submittedName>
</protein>
<accession>A0ACB0Y0X9</accession>
<keyword evidence="2" id="KW-1185">Reference proteome</keyword>
<proteinExistence type="predicted"/>